<organism evidence="1 2">
    <name type="scientific">Nitrosospira briensis</name>
    <dbReference type="NCBI Taxonomy" id="35799"/>
    <lineage>
        <taxon>Bacteria</taxon>
        <taxon>Pseudomonadati</taxon>
        <taxon>Pseudomonadota</taxon>
        <taxon>Betaproteobacteria</taxon>
        <taxon>Nitrosomonadales</taxon>
        <taxon>Nitrosomonadaceae</taxon>
        <taxon>Nitrosospira</taxon>
    </lineage>
</organism>
<accession>A0A1I5CLV5</accession>
<keyword evidence="2" id="KW-1185">Reference proteome</keyword>
<dbReference type="RefSeq" id="WP_074797119.1">
    <property type="nucleotide sequence ID" value="NZ_FOVJ01000004.1"/>
</dbReference>
<dbReference type="OrthoDB" id="8566350at2"/>
<proteinExistence type="predicted"/>
<sequence length="151" mass="16629">MICSLSLLLSRGSFASLVAIVVVGLSGCVQPSARLSPEPISTTVNREKLALDLQERGELAEALIQWTILSTIEPANRDYENRVTRTKQLIDNKSKSLMLDGMFNLRRGAREAARLSFLKVLALNPRNKEALEHLRQLAMPPSTESKNGGKS</sequence>
<dbReference type="InterPro" id="IPR011990">
    <property type="entry name" value="TPR-like_helical_dom_sf"/>
</dbReference>
<dbReference type="EMBL" id="FOVJ01000004">
    <property type="protein sequence ID" value="SFN87990.1"/>
    <property type="molecule type" value="Genomic_DNA"/>
</dbReference>
<evidence type="ECO:0000313" key="2">
    <source>
        <dbReference type="Proteomes" id="UP000183107"/>
    </source>
</evidence>
<dbReference type="Proteomes" id="UP000183107">
    <property type="component" value="Unassembled WGS sequence"/>
</dbReference>
<protein>
    <recommendedName>
        <fullName evidence="3">Tetratricopeptide repeat-containing protein</fullName>
    </recommendedName>
</protein>
<reference evidence="2" key="1">
    <citation type="submission" date="2016-10" db="EMBL/GenBank/DDBJ databases">
        <authorList>
            <person name="Varghese N."/>
        </authorList>
    </citation>
    <scope>NUCLEOTIDE SEQUENCE [LARGE SCALE GENOMIC DNA]</scope>
    <source>
        <strain evidence="2">Nsp8</strain>
    </source>
</reference>
<name>A0A1I5CLV5_9PROT</name>
<gene>
    <name evidence="1" type="ORF">SAMN05216386_2059</name>
</gene>
<dbReference type="Gene3D" id="1.25.40.10">
    <property type="entry name" value="Tetratricopeptide repeat domain"/>
    <property type="match status" value="1"/>
</dbReference>
<evidence type="ECO:0008006" key="3">
    <source>
        <dbReference type="Google" id="ProtNLM"/>
    </source>
</evidence>
<evidence type="ECO:0000313" key="1">
    <source>
        <dbReference type="EMBL" id="SFN87990.1"/>
    </source>
</evidence>
<dbReference type="AlphaFoldDB" id="A0A1I5CLV5"/>